<feature type="domain" description="Amidohydrolase-related" evidence="1">
    <location>
        <begin position="56"/>
        <end position="408"/>
    </location>
</feature>
<dbReference type="PANTHER" id="PTHR43135">
    <property type="entry name" value="ALPHA-D-RIBOSE 1-METHYLPHOSPHONATE 5-TRIPHOSPHATE DIPHOSPHATASE"/>
    <property type="match status" value="1"/>
</dbReference>
<organism evidence="2 3">
    <name type="scientific">Lentibacillus cibarius</name>
    <dbReference type="NCBI Taxonomy" id="2583219"/>
    <lineage>
        <taxon>Bacteria</taxon>
        <taxon>Bacillati</taxon>
        <taxon>Bacillota</taxon>
        <taxon>Bacilli</taxon>
        <taxon>Bacillales</taxon>
        <taxon>Bacillaceae</taxon>
        <taxon>Lentibacillus</taxon>
    </lineage>
</organism>
<dbReference type="PANTHER" id="PTHR43135:SF3">
    <property type="entry name" value="ALPHA-D-RIBOSE 1-METHYLPHOSPHONATE 5-TRIPHOSPHATE DIPHOSPHATASE"/>
    <property type="match status" value="1"/>
</dbReference>
<evidence type="ECO:0000313" key="2">
    <source>
        <dbReference type="EMBL" id="TMN23377.1"/>
    </source>
</evidence>
<accession>A0A5S3QNU2</accession>
<name>A0A5S3QNU2_9BACI</name>
<dbReference type="Gene3D" id="3.20.20.140">
    <property type="entry name" value="Metal-dependent hydrolases"/>
    <property type="match status" value="1"/>
</dbReference>
<evidence type="ECO:0000313" key="3">
    <source>
        <dbReference type="Proteomes" id="UP000306980"/>
    </source>
</evidence>
<evidence type="ECO:0000259" key="1">
    <source>
        <dbReference type="Pfam" id="PF01979"/>
    </source>
</evidence>
<dbReference type="InterPro" id="IPR051781">
    <property type="entry name" value="Metallo-dep_Hydrolase"/>
</dbReference>
<dbReference type="InterPro" id="IPR057744">
    <property type="entry name" value="OTAase-like"/>
</dbReference>
<proteinExistence type="predicted"/>
<gene>
    <name evidence="2" type="ORF">FFL34_15700</name>
</gene>
<dbReference type="Pfam" id="PF01979">
    <property type="entry name" value="Amidohydro_1"/>
    <property type="match status" value="1"/>
</dbReference>
<dbReference type="Gene3D" id="2.30.40.10">
    <property type="entry name" value="Urease, subunit C, domain 1"/>
    <property type="match status" value="1"/>
</dbReference>
<dbReference type="OrthoDB" id="9797498at2"/>
<dbReference type="InterPro" id="IPR032466">
    <property type="entry name" value="Metal_Hydrolase"/>
</dbReference>
<comment type="caution">
    <text evidence="2">The sequence shown here is derived from an EMBL/GenBank/DDBJ whole genome shotgun (WGS) entry which is preliminary data.</text>
</comment>
<reference evidence="2 3" key="1">
    <citation type="submission" date="2019-05" db="EMBL/GenBank/DDBJ databases">
        <title>Genomic analysis of Lentibacillus sp. NKC220-2.</title>
        <authorList>
            <person name="Oh Y.J."/>
        </authorList>
    </citation>
    <scope>NUCLEOTIDE SEQUENCE [LARGE SCALE GENOMIC DNA]</scope>
    <source>
        <strain evidence="2 3">NKC220-2</strain>
    </source>
</reference>
<keyword evidence="2" id="KW-0378">Hydrolase</keyword>
<dbReference type="RefSeq" id="WP_138604267.1">
    <property type="nucleotide sequence ID" value="NZ_VCIA01000001.1"/>
</dbReference>
<dbReference type="EMBL" id="VCIA01000001">
    <property type="protein sequence ID" value="TMN23377.1"/>
    <property type="molecule type" value="Genomic_DNA"/>
</dbReference>
<dbReference type="CDD" id="cd01299">
    <property type="entry name" value="Met_dep_hydrolase_A"/>
    <property type="match status" value="1"/>
</dbReference>
<dbReference type="AlphaFoldDB" id="A0A5S3QNU2"/>
<dbReference type="SUPFAM" id="SSF51338">
    <property type="entry name" value="Composite domain of metallo-dependent hydrolases"/>
    <property type="match status" value="1"/>
</dbReference>
<dbReference type="SUPFAM" id="SSF51556">
    <property type="entry name" value="Metallo-dependent hydrolases"/>
    <property type="match status" value="1"/>
</dbReference>
<sequence>MTKQLIKNGTLIDGNGGKPQSDAVVVTDGNRIVYAGPANGYTATGEETVIDAQGGTILPGLIDSHVHMMMEYTPISEKLTTPFSFMYYQAQQYMQATLNAGITTVRDALGTDRGVKKAVNDGLVPGPRMQLSINALTTTGGHGDGYQVSGDVMDILPSGYRGMPDGRCDGVEEVRKKTREMLRAGAEVIKVHATGGVLSPTDHPEFTQFSQRELEVIVEEGQFRKGVKVMAHAQGAEGIKNAVRAGIHSIEHGIFLDDEAIALMIENGTYLVPTLLAPVAVLESADEKGMPQTAVEKSKEVIEQHKESIAKAYKAGVKIAMGTDAGVMKHGTNLRELGLMADIGMSPMETIVASTKTAAACLGWDEHVGTLEAGKLADVVVVQGNPLEDIHSLANNDTIQVVMKDGKVEKDTLA</sequence>
<dbReference type="GO" id="GO:0016810">
    <property type="term" value="F:hydrolase activity, acting on carbon-nitrogen (but not peptide) bonds"/>
    <property type="evidence" value="ECO:0007669"/>
    <property type="project" value="InterPro"/>
</dbReference>
<dbReference type="Proteomes" id="UP000306980">
    <property type="component" value="Unassembled WGS sequence"/>
</dbReference>
<dbReference type="InterPro" id="IPR011059">
    <property type="entry name" value="Metal-dep_hydrolase_composite"/>
</dbReference>
<protein>
    <submittedName>
        <fullName evidence="2">Amidohydrolase family protein</fullName>
    </submittedName>
</protein>
<dbReference type="InterPro" id="IPR006680">
    <property type="entry name" value="Amidohydro-rel"/>
</dbReference>